<evidence type="ECO:0000313" key="3">
    <source>
        <dbReference type="Proteomes" id="UP000463939"/>
    </source>
</evidence>
<dbReference type="PROSITE" id="PS50206">
    <property type="entry name" value="RHODANESE_3"/>
    <property type="match status" value="1"/>
</dbReference>
<dbReference type="Pfam" id="PF00581">
    <property type="entry name" value="Rhodanese"/>
    <property type="match status" value="1"/>
</dbReference>
<keyword evidence="3" id="KW-1185">Reference proteome</keyword>
<dbReference type="PANTHER" id="PTHR43031">
    <property type="entry name" value="FAD-DEPENDENT OXIDOREDUCTASE"/>
    <property type="match status" value="1"/>
</dbReference>
<dbReference type="InterPro" id="IPR050229">
    <property type="entry name" value="GlpE_sulfurtransferase"/>
</dbReference>
<feature type="domain" description="Rhodanese" evidence="1">
    <location>
        <begin position="17"/>
        <end position="105"/>
    </location>
</feature>
<dbReference type="EMBL" id="AP021881">
    <property type="protein sequence ID" value="BBP01924.1"/>
    <property type="molecule type" value="Genomic_DNA"/>
</dbReference>
<protein>
    <submittedName>
        <fullName evidence="2">Rhodanese-like domain-containing protein</fullName>
    </submittedName>
</protein>
<dbReference type="KEGG" id="sniv:SFSGTM_26320"/>
<evidence type="ECO:0000313" key="2">
    <source>
        <dbReference type="EMBL" id="BBP01924.1"/>
    </source>
</evidence>
<dbReference type="RefSeq" id="WP_162085637.1">
    <property type="nucleotide sequence ID" value="NZ_AP021881.1"/>
</dbReference>
<proteinExistence type="predicted"/>
<dbReference type="SMART" id="SM00450">
    <property type="entry name" value="RHOD"/>
    <property type="match status" value="1"/>
</dbReference>
<sequence>MQQLSAAQLNEWLSNPSRTQPILLDVREPWEYQIAHLSNAQLMPMHTVPEQMQTLDKQAPVVVICHHGVRSMHIARLLEHHQFTDLYNLSGGINAWAHSVDLDMAVY</sequence>
<dbReference type="SUPFAM" id="SSF52821">
    <property type="entry name" value="Rhodanese/Cell cycle control phosphatase"/>
    <property type="match status" value="1"/>
</dbReference>
<gene>
    <name evidence="2" type="ORF">SFSGTM_26320</name>
</gene>
<reference evidence="3" key="1">
    <citation type="submission" date="2019-11" db="EMBL/GenBank/DDBJ databases">
        <title>Isolation and characterization of a novel species in the genus Sulfuriferula.</title>
        <authorList>
            <person name="Mochizuki J."/>
            <person name="Kojima H."/>
            <person name="Fukui M."/>
        </authorList>
    </citation>
    <scope>NUCLEOTIDE SEQUENCE [LARGE SCALE GENOMIC DNA]</scope>
    <source>
        <strain evidence="3">SGTM</strain>
    </source>
</reference>
<name>A0A809RMA6_9PROT</name>
<evidence type="ECO:0000259" key="1">
    <source>
        <dbReference type="PROSITE" id="PS50206"/>
    </source>
</evidence>
<dbReference type="InterPro" id="IPR036873">
    <property type="entry name" value="Rhodanese-like_dom_sf"/>
</dbReference>
<accession>A0A809RMA6</accession>
<organism evidence="2 3">
    <name type="scientific">Sulfuriferula nivalis</name>
    <dbReference type="NCBI Taxonomy" id="2675298"/>
    <lineage>
        <taxon>Bacteria</taxon>
        <taxon>Pseudomonadati</taxon>
        <taxon>Pseudomonadota</taxon>
        <taxon>Betaproteobacteria</taxon>
        <taxon>Nitrosomonadales</taxon>
        <taxon>Sulfuricellaceae</taxon>
        <taxon>Sulfuriferula</taxon>
    </lineage>
</organism>
<dbReference type="InterPro" id="IPR001763">
    <property type="entry name" value="Rhodanese-like_dom"/>
</dbReference>
<dbReference type="Gene3D" id="3.40.250.10">
    <property type="entry name" value="Rhodanese-like domain"/>
    <property type="match status" value="1"/>
</dbReference>
<dbReference type="PANTHER" id="PTHR43031:SF17">
    <property type="entry name" value="SULFURTRANSFERASE YTWF-RELATED"/>
    <property type="match status" value="1"/>
</dbReference>
<dbReference type="AlphaFoldDB" id="A0A809RMA6"/>
<dbReference type="Proteomes" id="UP000463939">
    <property type="component" value="Chromosome"/>
</dbReference>